<evidence type="ECO:0000256" key="2">
    <source>
        <dbReference type="ARBA" id="ARBA00004687"/>
    </source>
</evidence>
<dbReference type="PANTHER" id="PTHR12982">
    <property type="entry name" value="PHOSPHATIDYLINOSITOL GLYCAN, CLASS C"/>
    <property type="match status" value="1"/>
</dbReference>
<evidence type="ECO:0000256" key="6">
    <source>
        <dbReference type="ARBA" id="ARBA00022989"/>
    </source>
</evidence>
<keyword evidence="10" id="KW-0808">Transferase</keyword>
<comment type="similarity">
    <text evidence="3">Belongs to the PIGC family.</text>
</comment>
<evidence type="ECO:0000313" key="10">
    <source>
        <dbReference type="EMBL" id="KAH7265025.1"/>
    </source>
</evidence>
<dbReference type="GeneID" id="70216884"/>
<keyword evidence="4" id="KW-0337">GPI-anchor biosynthesis</keyword>
<comment type="subcellular location">
    <subcellularLocation>
        <location evidence="1">Membrane</location>
        <topology evidence="1">Multi-pass membrane protein</topology>
    </subcellularLocation>
</comment>
<feature type="region of interest" description="Disordered" evidence="8">
    <location>
        <begin position="1"/>
        <end position="120"/>
    </location>
</feature>
<feature type="transmembrane region" description="Helical" evidence="9">
    <location>
        <begin position="441"/>
        <end position="462"/>
    </location>
</feature>
<evidence type="ECO:0000256" key="8">
    <source>
        <dbReference type="SAM" id="MobiDB-lite"/>
    </source>
</evidence>
<feature type="compositionally biased region" description="Low complexity" evidence="8">
    <location>
        <begin position="259"/>
        <end position="277"/>
    </location>
</feature>
<keyword evidence="10" id="KW-0328">Glycosyltransferase</keyword>
<name>A0A9P9HWR8_FUSRE</name>
<keyword evidence="6 9" id="KW-1133">Transmembrane helix</keyword>
<dbReference type="RefSeq" id="XP_046053760.1">
    <property type="nucleotide sequence ID" value="XM_046186930.1"/>
</dbReference>
<proteinExistence type="inferred from homology"/>
<dbReference type="GO" id="GO:0006506">
    <property type="term" value="P:GPI anchor biosynthetic process"/>
    <property type="evidence" value="ECO:0007669"/>
    <property type="project" value="UniProtKB-KW"/>
</dbReference>
<feature type="region of interest" description="Disordered" evidence="8">
    <location>
        <begin position="235"/>
        <end position="316"/>
    </location>
</feature>
<dbReference type="GO" id="GO:0016757">
    <property type="term" value="F:glycosyltransferase activity"/>
    <property type="evidence" value="ECO:0007669"/>
    <property type="project" value="UniProtKB-KW"/>
</dbReference>
<protein>
    <submittedName>
        <fullName evidence="10">Phosphatidylinositol N-acetylglucosaminyltransferase-domain-containing protein</fullName>
    </submittedName>
</protein>
<dbReference type="GO" id="GO:0000506">
    <property type="term" value="C:glycosylphosphatidylinositol-N-acetylglucosaminyltransferase (GPI-GnT) complex"/>
    <property type="evidence" value="ECO:0007669"/>
    <property type="project" value="TreeGrafter"/>
</dbReference>
<evidence type="ECO:0000313" key="11">
    <source>
        <dbReference type="Proteomes" id="UP000720189"/>
    </source>
</evidence>
<comment type="pathway">
    <text evidence="2">Glycolipid biosynthesis; glycosylphosphatidylinositol-anchor biosynthesis.</text>
</comment>
<comment type="caution">
    <text evidence="10">The sequence shown here is derived from an EMBL/GenBank/DDBJ whole genome shotgun (WGS) entry which is preliminary data.</text>
</comment>
<feature type="transmembrane region" description="Helical" evidence="9">
    <location>
        <begin position="331"/>
        <end position="349"/>
    </location>
</feature>
<gene>
    <name evidence="10" type="ORF">BKA55DRAFT_502527</name>
</gene>
<dbReference type="AlphaFoldDB" id="A0A9P9HWR8"/>
<keyword evidence="11" id="KW-1185">Reference proteome</keyword>
<evidence type="ECO:0000256" key="3">
    <source>
        <dbReference type="ARBA" id="ARBA00008321"/>
    </source>
</evidence>
<feature type="compositionally biased region" description="Basic residues" evidence="8">
    <location>
        <begin position="111"/>
        <end position="120"/>
    </location>
</feature>
<evidence type="ECO:0000256" key="9">
    <source>
        <dbReference type="SAM" id="Phobius"/>
    </source>
</evidence>
<feature type="transmembrane region" description="Helical" evidence="9">
    <location>
        <begin position="474"/>
        <end position="497"/>
    </location>
</feature>
<reference evidence="10" key="1">
    <citation type="journal article" date="2021" name="Nat. Commun.">
        <title>Genetic determinants of endophytism in the Arabidopsis root mycobiome.</title>
        <authorList>
            <person name="Mesny F."/>
            <person name="Miyauchi S."/>
            <person name="Thiergart T."/>
            <person name="Pickel B."/>
            <person name="Atanasova L."/>
            <person name="Karlsson M."/>
            <person name="Huettel B."/>
            <person name="Barry K.W."/>
            <person name="Haridas S."/>
            <person name="Chen C."/>
            <person name="Bauer D."/>
            <person name="Andreopoulos W."/>
            <person name="Pangilinan J."/>
            <person name="LaButti K."/>
            <person name="Riley R."/>
            <person name="Lipzen A."/>
            <person name="Clum A."/>
            <person name="Drula E."/>
            <person name="Henrissat B."/>
            <person name="Kohler A."/>
            <person name="Grigoriev I.V."/>
            <person name="Martin F.M."/>
            <person name="Hacquard S."/>
        </authorList>
    </citation>
    <scope>NUCLEOTIDE SEQUENCE</scope>
    <source>
        <strain evidence="10">MPI-CAGE-AT-0023</strain>
    </source>
</reference>
<feature type="compositionally biased region" description="Polar residues" evidence="8">
    <location>
        <begin position="278"/>
        <end position="297"/>
    </location>
</feature>
<dbReference type="PANTHER" id="PTHR12982:SF0">
    <property type="entry name" value="PHOSPHATIDYLINOSITOL N-ACETYLGLUCOSAMINYLTRANSFERASE SUBUNIT C"/>
    <property type="match status" value="1"/>
</dbReference>
<evidence type="ECO:0000256" key="1">
    <source>
        <dbReference type="ARBA" id="ARBA00004141"/>
    </source>
</evidence>
<evidence type="ECO:0000256" key="7">
    <source>
        <dbReference type="ARBA" id="ARBA00023136"/>
    </source>
</evidence>
<dbReference type="OrthoDB" id="196709at2759"/>
<keyword evidence="7 9" id="KW-0472">Membrane</keyword>
<sequence length="527" mass="58151">MTGDTTARSPSPLTLGDPLITGVNWHQHQPPTSAPAPTSPTKSPGPSHHPDPDPDPGPGPRPRRLQCLLDSMPPPTDDETPFPSLDHSTLHGFGRSHLSPDDAFVSPPRGPRGRSRRRKRPWKKLMWVKQSYPDNYTDQATFLENLQRNPRLKPYDFWPLVADSTVILQHVCSVIIFVVCFVGIFQERVSPVAVTSWSSFATFVGWILWERWLSEIEDTDDPSLGVAANVMGRAGRTGSLRRPTRTGSIRRPPPFRVESAPSTTAPSAVPSAASSTTNLHAPSTMHRAQSASTTSLASGIAHTPRASQEHLPELPPPLLAEENRYRQRMETVKSAILIYCTLLGLSPILKSLTLSTSSDSIWAMSFWLLAINIFFFDYSGGVGAKFPASLSTNAALMASTVLASRLPSTKQVFSLTLFSIEVFGLFPVFRRYVRHRSWRFHILSAILLVLGASFGVGLILGYDKNTVGWPWKSGLVGMIVGVLIAILATGGCSWWLIGLQKYKNEIRGPWDPARPIIMNRPRWDDDS</sequence>
<evidence type="ECO:0000256" key="5">
    <source>
        <dbReference type="ARBA" id="ARBA00022692"/>
    </source>
</evidence>
<dbReference type="EMBL" id="JAGMUX010000003">
    <property type="protein sequence ID" value="KAH7265025.1"/>
    <property type="molecule type" value="Genomic_DNA"/>
</dbReference>
<dbReference type="Proteomes" id="UP000720189">
    <property type="component" value="Unassembled WGS sequence"/>
</dbReference>
<feature type="transmembrane region" description="Helical" evidence="9">
    <location>
        <begin position="361"/>
        <end position="379"/>
    </location>
</feature>
<dbReference type="Pfam" id="PF06432">
    <property type="entry name" value="GPI2"/>
    <property type="match status" value="1"/>
</dbReference>
<accession>A0A9P9HWR8</accession>
<keyword evidence="5 9" id="KW-0812">Transmembrane</keyword>
<feature type="compositionally biased region" description="Polar residues" evidence="8">
    <location>
        <begin position="1"/>
        <end position="12"/>
    </location>
</feature>
<dbReference type="InterPro" id="IPR009450">
    <property type="entry name" value="Plno_GlcNAc_GPI2"/>
</dbReference>
<evidence type="ECO:0000256" key="4">
    <source>
        <dbReference type="ARBA" id="ARBA00022502"/>
    </source>
</evidence>
<organism evidence="10 11">
    <name type="scientific">Fusarium redolens</name>
    <dbReference type="NCBI Taxonomy" id="48865"/>
    <lineage>
        <taxon>Eukaryota</taxon>
        <taxon>Fungi</taxon>
        <taxon>Dikarya</taxon>
        <taxon>Ascomycota</taxon>
        <taxon>Pezizomycotina</taxon>
        <taxon>Sordariomycetes</taxon>
        <taxon>Hypocreomycetidae</taxon>
        <taxon>Hypocreales</taxon>
        <taxon>Nectriaceae</taxon>
        <taxon>Fusarium</taxon>
        <taxon>Fusarium redolens species complex</taxon>
    </lineage>
</organism>
<feature type="transmembrane region" description="Helical" evidence="9">
    <location>
        <begin position="157"/>
        <end position="185"/>
    </location>
</feature>